<evidence type="ECO:0008006" key="4">
    <source>
        <dbReference type="Google" id="ProtNLM"/>
    </source>
</evidence>
<dbReference type="RefSeq" id="WP_014702816.1">
    <property type="nucleotide sequence ID" value="NC_017856.1"/>
</dbReference>
<dbReference type="PATRIC" id="fig|754477.3.peg.185"/>
<gene>
    <name evidence="2" type="ordered locus">Q7C_185</name>
</gene>
<sequence precursor="true">MSLFAYLALLLALVGSVFIYLASKHQLWLESTWSPVWLRRGGWLLFTISLILLIAAMQTVAAIFVLMTWIMLMLFLFPYIGVWKSIRKTRR</sequence>
<dbReference type="STRING" id="754477.Q7C_185"/>
<dbReference type="EMBL" id="CP003380">
    <property type="protein sequence ID" value="AFJ01366.1"/>
    <property type="molecule type" value="Genomic_DNA"/>
</dbReference>
<dbReference type="AlphaFoldDB" id="I1YEM3"/>
<organism evidence="2 3">
    <name type="scientific">Methylophaga frappieri (strain ATCC BAA-2434 / DSM 25690 / JAM7)</name>
    <dbReference type="NCBI Taxonomy" id="754477"/>
    <lineage>
        <taxon>Bacteria</taxon>
        <taxon>Pseudomonadati</taxon>
        <taxon>Pseudomonadota</taxon>
        <taxon>Gammaproteobacteria</taxon>
        <taxon>Thiotrichales</taxon>
        <taxon>Piscirickettsiaceae</taxon>
        <taxon>Methylophaga</taxon>
    </lineage>
</organism>
<keyword evidence="3" id="KW-1185">Reference proteome</keyword>
<dbReference type="HOGENOM" id="CLU_172568_0_0_6"/>
<name>I1YEM3_METFJ</name>
<evidence type="ECO:0000313" key="3">
    <source>
        <dbReference type="Proteomes" id="UP000009145"/>
    </source>
</evidence>
<accession>I1YEM3</accession>
<keyword evidence="1" id="KW-0472">Membrane</keyword>
<dbReference type="OrthoDB" id="8657650at2"/>
<evidence type="ECO:0000313" key="2">
    <source>
        <dbReference type="EMBL" id="AFJ01366.1"/>
    </source>
</evidence>
<feature type="transmembrane region" description="Helical" evidence="1">
    <location>
        <begin position="48"/>
        <end position="81"/>
    </location>
</feature>
<keyword evidence="1" id="KW-0812">Transmembrane</keyword>
<evidence type="ECO:0000256" key="1">
    <source>
        <dbReference type="SAM" id="Phobius"/>
    </source>
</evidence>
<reference evidence="2 3" key="1">
    <citation type="journal article" date="2012" name="J. Bacteriol.">
        <title>Complete genome sequences of Methylophaga sp. strain JAM1 and Methylophaga sp. strain JAM7.</title>
        <authorList>
            <person name="Villeneuve C."/>
            <person name="Martineau C."/>
            <person name="Mauffrey F."/>
            <person name="Villemur R."/>
        </authorList>
    </citation>
    <scope>NUCLEOTIDE SEQUENCE [LARGE SCALE GENOMIC DNA]</scope>
    <source>
        <strain evidence="2 3">JAM7</strain>
    </source>
</reference>
<proteinExistence type="predicted"/>
<protein>
    <recommendedName>
        <fullName evidence="4">Transmembrane protein</fullName>
    </recommendedName>
</protein>
<keyword evidence="1" id="KW-1133">Transmembrane helix</keyword>
<dbReference type="KEGG" id="mec:Q7C_185"/>
<dbReference type="Proteomes" id="UP000009145">
    <property type="component" value="Chromosome"/>
</dbReference>